<dbReference type="PANTHER" id="PTHR31447">
    <property type="entry name" value="HYDROXYPROLINE-RICH GLYCOPROTEIN FAMILY PROTEIN-RELATED"/>
    <property type="match status" value="1"/>
</dbReference>
<evidence type="ECO:0000256" key="1">
    <source>
        <dbReference type="SAM" id="MobiDB-lite"/>
    </source>
</evidence>
<dbReference type="PANTHER" id="PTHR31447:SF0">
    <property type="entry name" value="HYDROXYPROLINE-RICH GLYCOPROTEIN FAMILY PROTEIN"/>
    <property type="match status" value="1"/>
</dbReference>
<dbReference type="GO" id="GO:0006402">
    <property type="term" value="P:mRNA catabolic process"/>
    <property type="evidence" value="ECO:0007669"/>
    <property type="project" value="InterPro"/>
</dbReference>
<protein>
    <submittedName>
        <fullName evidence="2">Uncharacterized protein</fullName>
    </submittedName>
</protein>
<dbReference type="AlphaFoldDB" id="A0A2Z6NBJ7"/>
<organism evidence="2 3">
    <name type="scientific">Trifolium subterraneum</name>
    <name type="common">Subterranean clover</name>
    <dbReference type="NCBI Taxonomy" id="3900"/>
    <lineage>
        <taxon>Eukaryota</taxon>
        <taxon>Viridiplantae</taxon>
        <taxon>Streptophyta</taxon>
        <taxon>Embryophyta</taxon>
        <taxon>Tracheophyta</taxon>
        <taxon>Spermatophyta</taxon>
        <taxon>Magnoliopsida</taxon>
        <taxon>eudicotyledons</taxon>
        <taxon>Gunneridae</taxon>
        <taxon>Pentapetalae</taxon>
        <taxon>rosids</taxon>
        <taxon>fabids</taxon>
        <taxon>Fabales</taxon>
        <taxon>Fabaceae</taxon>
        <taxon>Papilionoideae</taxon>
        <taxon>50 kb inversion clade</taxon>
        <taxon>NPAAA clade</taxon>
        <taxon>Hologalegina</taxon>
        <taxon>IRL clade</taxon>
        <taxon>Trifolieae</taxon>
        <taxon>Trifolium</taxon>
    </lineage>
</organism>
<reference evidence="3" key="1">
    <citation type="journal article" date="2017" name="Front. Plant Sci.">
        <title>Climate Clever Clovers: New Paradigm to Reduce the Environmental Footprint of Ruminants by Breeding Low Methanogenic Forages Utilizing Haplotype Variation.</title>
        <authorList>
            <person name="Kaur P."/>
            <person name="Appels R."/>
            <person name="Bayer P.E."/>
            <person name="Keeble-Gagnere G."/>
            <person name="Wang J."/>
            <person name="Hirakawa H."/>
            <person name="Shirasawa K."/>
            <person name="Vercoe P."/>
            <person name="Stefanova K."/>
            <person name="Durmic Z."/>
            <person name="Nichols P."/>
            <person name="Revell C."/>
            <person name="Isobe S.N."/>
            <person name="Edwards D."/>
            <person name="Erskine W."/>
        </authorList>
    </citation>
    <scope>NUCLEOTIDE SEQUENCE [LARGE SCALE GENOMIC DNA]</scope>
    <source>
        <strain evidence="3">cv. Daliak</strain>
    </source>
</reference>
<sequence length="175" mass="19456">MNWLRSEFAAANAIIECLVQHLGVIGESGEYDGVVGAIQQRRVNWNQVLLMQQYYSISEVAYALQQRFEAANVKEGCNSTVDYHGNIANFAVKETRVIDKSEELKFENKVDMNSQNNEQKKDTITNHQSDGILNRPDNSEGSLSSSGFEAACVNEGTTSNSRGLLPVDCYLNDNI</sequence>
<evidence type="ECO:0000313" key="2">
    <source>
        <dbReference type="EMBL" id="GAU33395.1"/>
    </source>
</evidence>
<proteinExistence type="predicted"/>
<feature type="region of interest" description="Disordered" evidence="1">
    <location>
        <begin position="108"/>
        <end position="146"/>
    </location>
</feature>
<keyword evidence="3" id="KW-1185">Reference proteome</keyword>
<gene>
    <name evidence="2" type="ORF">TSUD_20880</name>
</gene>
<name>A0A2Z6NBJ7_TRISU</name>
<accession>A0A2Z6NBJ7</accession>
<dbReference type="InterPro" id="IPR044842">
    <property type="entry name" value="ALKBH9B/ALKBH10B-like"/>
</dbReference>
<dbReference type="EMBL" id="DF973524">
    <property type="protein sequence ID" value="GAU33395.1"/>
    <property type="molecule type" value="Genomic_DNA"/>
</dbReference>
<dbReference type="GO" id="GO:0032451">
    <property type="term" value="F:demethylase activity"/>
    <property type="evidence" value="ECO:0007669"/>
    <property type="project" value="InterPro"/>
</dbReference>
<dbReference type="Proteomes" id="UP000242715">
    <property type="component" value="Unassembled WGS sequence"/>
</dbReference>
<evidence type="ECO:0000313" key="3">
    <source>
        <dbReference type="Proteomes" id="UP000242715"/>
    </source>
</evidence>
<dbReference type="GO" id="GO:0003729">
    <property type="term" value="F:mRNA binding"/>
    <property type="evidence" value="ECO:0007669"/>
    <property type="project" value="InterPro"/>
</dbReference>
<dbReference type="OrthoDB" id="1916097at2759"/>